<dbReference type="Proteomes" id="UP000008963">
    <property type="component" value="Chromosome"/>
</dbReference>
<evidence type="ECO:0000313" key="1">
    <source>
        <dbReference type="EMBL" id="CBW26284.1"/>
    </source>
</evidence>
<dbReference type="PATRIC" id="fig|862908.3.peg.1353"/>
<dbReference type="STRING" id="862908.BMS_1421"/>
<sequence length="42" mass="4867">MEMGVKGEFIRQIPEIIYKTSKLDQDEIHNESIANGIESCHY</sequence>
<protein>
    <submittedName>
        <fullName evidence="1">Uncharacterized protein</fullName>
    </submittedName>
</protein>
<dbReference type="KEGG" id="bmx:BMS_1421"/>
<evidence type="ECO:0000313" key="2">
    <source>
        <dbReference type="Proteomes" id="UP000008963"/>
    </source>
</evidence>
<gene>
    <name evidence="1" type="ordered locus">BMS_1421</name>
</gene>
<organism evidence="1 2">
    <name type="scientific">Halobacteriovorax marinus (strain ATCC BAA-682 / DSM 15412 / SJ)</name>
    <name type="common">Bacteriovorax marinus</name>
    <dbReference type="NCBI Taxonomy" id="862908"/>
    <lineage>
        <taxon>Bacteria</taxon>
        <taxon>Pseudomonadati</taxon>
        <taxon>Bdellovibrionota</taxon>
        <taxon>Bacteriovoracia</taxon>
        <taxon>Bacteriovoracales</taxon>
        <taxon>Halobacteriovoraceae</taxon>
        <taxon>Halobacteriovorax</taxon>
    </lineage>
</organism>
<proteinExistence type="predicted"/>
<accession>E1X057</accession>
<reference evidence="1" key="1">
    <citation type="submission" date="2010-07" db="EMBL/GenBank/DDBJ databases">
        <authorList>
            <person name="Aslett M."/>
        </authorList>
    </citation>
    <scope>NUCLEOTIDE SEQUENCE</scope>
    <source>
        <strain evidence="1">SJ</strain>
    </source>
</reference>
<dbReference type="HOGENOM" id="CLU_3252382_0_0_7"/>
<keyword evidence="2" id="KW-1185">Reference proteome</keyword>
<name>E1X057_HALMS</name>
<reference evidence="1" key="2">
    <citation type="journal article" date="2012" name="ISME J.">
        <title>A small predatory core genome in the divergent marine Bacteriovorax marinus SJ and the terrestrial Bdellovibrio bacteriovorus.</title>
        <authorList>
            <person name="Crossman L.C."/>
            <person name="Chen H."/>
            <person name="Cerdeno-Tarraga A.M."/>
            <person name="Brooks K."/>
            <person name="Quail M.A."/>
            <person name="Pineiro S.A."/>
            <person name="Hobley L."/>
            <person name="Sockett R.E."/>
            <person name="Bentley S.D."/>
            <person name="Parkhill J."/>
            <person name="Williams H.N."/>
            <person name="Stine O.C."/>
        </authorList>
    </citation>
    <scope>NUCLEOTIDE SEQUENCE</scope>
    <source>
        <strain evidence="1">SJ</strain>
    </source>
</reference>
<dbReference type="EMBL" id="FQ312005">
    <property type="protein sequence ID" value="CBW26284.1"/>
    <property type="molecule type" value="Genomic_DNA"/>
</dbReference>
<dbReference type="AlphaFoldDB" id="E1X057"/>